<accession>A0AC34RL16</accession>
<protein>
    <submittedName>
        <fullName evidence="2">Uncharacterized protein</fullName>
    </submittedName>
</protein>
<sequence length="69" mass="7853">MDFCDPLSLDRTFHSFAPSTIVFFRFPHHFRDLCHGAVSVLQCFAGIAADLTLFGNRFCCLSKLYFTIS</sequence>
<reference evidence="2" key="1">
    <citation type="submission" date="2022-11" db="UniProtKB">
        <authorList>
            <consortium name="WormBaseParasite"/>
        </authorList>
    </citation>
    <scope>IDENTIFICATION</scope>
</reference>
<evidence type="ECO:0000313" key="1">
    <source>
        <dbReference type="Proteomes" id="UP000887576"/>
    </source>
</evidence>
<dbReference type="WBParaSite" id="JU765_v2.g7998.t1">
    <property type="protein sequence ID" value="JU765_v2.g7998.t1"/>
    <property type="gene ID" value="JU765_v2.g7998"/>
</dbReference>
<evidence type="ECO:0000313" key="2">
    <source>
        <dbReference type="WBParaSite" id="JU765_v2.g7998.t1"/>
    </source>
</evidence>
<name>A0AC34RL16_9BILA</name>
<dbReference type="Proteomes" id="UP000887576">
    <property type="component" value="Unplaced"/>
</dbReference>
<proteinExistence type="predicted"/>
<organism evidence="1 2">
    <name type="scientific">Panagrolaimus sp. JU765</name>
    <dbReference type="NCBI Taxonomy" id="591449"/>
    <lineage>
        <taxon>Eukaryota</taxon>
        <taxon>Metazoa</taxon>
        <taxon>Ecdysozoa</taxon>
        <taxon>Nematoda</taxon>
        <taxon>Chromadorea</taxon>
        <taxon>Rhabditida</taxon>
        <taxon>Tylenchina</taxon>
        <taxon>Panagrolaimomorpha</taxon>
        <taxon>Panagrolaimoidea</taxon>
        <taxon>Panagrolaimidae</taxon>
        <taxon>Panagrolaimus</taxon>
    </lineage>
</organism>